<dbReference type="PANTHER" id="PTHR14091">
    <property type="entry name" value="PERIODIC TRYPTOPHAN PROTEIN 1"/>
    <property type="match status" value="1"/>
</dbReference>
<organism evidence="6 7">
    <name type="scientific">Magallana gigas</name>
    <name type="common">Pacific oyster</name>
    <name type="synonym">Crassostrea gigas</name>
    <dbReference type="NCBI Taxonomy" id="29159"/>
    <lineage>
        <taxon>Eukaryota</taxon>
        <taxon>Metazoa</taxon>
        <taxon>Spiralia</taxon>
        <taxon>Lophotrochozoa</taxon>
        <taxon>Mollusca</taxon>
        <taxon>Bivalvia</taxon>
        <taxon>Autobranchia</taxon>
        <taxon>Pteriomorphia</taxon>
        <taxon>Ostreida</taxon>
        <taxon>Ostreoidea</taxon>
        <taxon>Ostreidae</taxon>
        <taxon>Magallana</taxon>
    </lineage>
</organism>
<dbReference type="InterPro" id="IPR015943">
    <property type="entry name" value="WD40/YVTN_repeat-like_dom_sf"/>
</dbReference>
<dbReference type="InterPro" id="IPR019775">
    <property type="entry name" value="WD40_repeat_CS"/>
</dbReference>
<dbReference type="Pfam" id="PF00400">
    <property type="entry name" value="WD40"/>
    <property type="match status" value="3"/>
</dbReference>
<protein>
    <recommendedName>
        <fullName evidence="8">Periodic tryptophan protein 1-like protein</fullName>
    </recommendedName>
</protein>
<dbReference type="EnsemblMetazoa" id="G34547.5">
    <property type="protein sequence ID" value="G34547.5:cds"/>
    <property type="gene ID" value="G34547"/>
</dbReference>
<dbReference type="PROSITE" id="PS50082">
    <property type="entry name" value="WD_REPEATS_2"/>
    <property type="match status" value="3"/>
</dbReference>
<feature type="compositionally biased region" description="Acidic residues" evidence="5">
    <location>
        <begin position="43"/>
        <end position="64"/>
    </location>
</feature>
<evidence type="ECO:0000256" key="2">
    <source>
        <dbReference type="ARBA" id="ARBA00022574"/>
    </source>
</evidence>
<evidence type="ECO:0000313" key="6">
    <source>
        <dbReference type="EnsemblMetazoa" id="G34547.5:cds"/>
    </source>
</evidence>
<evidence type="ECO:0000256" key="3">
    <source>
        <dbReference type="ARBA" id="ARBA00022737"/>
    </source>
</evidence>
<keyword evidence="2 4" id="KW-0853">WD repeat</keyword>
<feature type="compositionally biased region" description="Basic residues" evidence="5">
    <location>
        <begin position="513"/>
        <end position="528"/>
    </location>
</feature>
<feature type="repeat" description="WD" evidence="4">
    <location>
        <begin position="373"/>
        <end position="415"/>
    </location>
</feature>
<feature type="region of interest" description="Disordered" evidence="5">
    <location>
        <begin position="34"/>
        <end position="98"/>
    </location>
</feature>
<dbReference type="SUPFAM" id="SSF50978">
    <property type="entry name" value="WD40 repeat-like"/>
    <property type="match status" value="1"/>
</dbReference>
<dbReference type="InterPro" id="IPR036322">
    <property type="entry name" value="WD40_repeat_dom_sf"/>
</dbReference>
<reference evidence="6" key="1">
    <citation type="submission" date="2022-08" db="UniProtKB">
        <authorList>
            <consortium name="EnsemblMetazoa"/>
        </authorList>
    </citation>
    <scope>IDENTIFICATION</scope>
    <source>
        <strain evidence="6">05x7-T-G4-1.051#20</strain>
    </source>
</reference>
<accession>A0A8W8MTP6</accession>
<dbReference type="Proteomes" id="UP000005408">
    <property type="component" value="Unassembled WGS sequence"/>
</dbReference>
<evidence type="ECO:0000256" key="1">
    <source>
        <dbReference type="ARBA" id="ARBA00022553"/>
    </source>
</evidence>
<dbReference type="InterPro" id="IPR020472">
    <property type="entry name" value="WD40_PAC1"/>
</dbReference>
<keyword evidence="7" id="KW-1185">Reference proteome</keyword>
<sequence>MDIIPCIKWVQRGIAKSIPDKVKLSEEELKRIIEDTKDKIDLANDEDDDQEEEEEEGSDMEEEVNAVNKSNAAKSGGKRKMDDDDDEEEDIETKYDLADYDNEDEIDMLKGIGDLTYFASNEDDPYVTMKDEGDSDDEDFEIKATDNLIVVAKAEKEFCCLEVYVYNEDLGNLYVHHDILLSSFPLAVEWLNYDIGEDKPGNFVAVGSMEPVIEIWDLDLVDSVEPVAVLGTKAKSKGKKQKKSDSHTDAVLNLSWNAQVRNVLGSASADCTVKLWDLSEGKPVTTITQHKDKVQCLSWCPSDSSSLLSGSFDKTVKMYDCRNPNKDFKSWTLNGEVENVLWDRFNTTNFYATTDKGYVFYMDQRSDKPVFTLSAHSEAVTGICQSSSVPGLLVTTSTDKTMKIWDVQDNKPSTVLERNLRLNQLFCVDSCPEAPFVFAVGGEKEIKVWDIRESATVRNHFADRAPVGVTMEGEGDIKEEVEQAMRDMMIDKEEEEDVNTLLGEGATAGAPTNKKKKKKKRKKGQKKD</sequence>
<dbReference type="SMART" id="SM00320">
    <property type="entry name" value="WD40"/>
    <property type="match status" value="4"/>
</dbReference>
<proteinExistence type="predicted"/>
<dbReference type="AlphaFoldDB" id="A0A8W8MTP6"/>
<dbReference type="PROSITE" id="PS50294">
    <property type="entry name" value="WD_REPEATS_REGION"/>
    <property type="match status" value="3"/>
</dbReference>
<dbReference type="Gene3D" id="2.130.10.10">
    <property type="entry name" value="YVTN repeat-like/Quinoprotein amine dehydrogenase"/>
    <property type="match status" value="2"/>
</dbReference>
<dbReference type="PRINTS" id="PR00320">
    <property type="entry name" value="GPROTEINBRPT"/>
</dbReference>
<evidence type="ECO:0000256" key="5">
    <source>
        <dbReference type="SAM" id="MobiDB-lite"/>
    </source>
</evidence>
<evidence type="ECO:0000313" key="7">
    <source>
        <dbReference type="Proteomes" id="UP000005408"/>
    </source>
</evidence>
<dbReference type="InterPro" id="IPR044285">
    <property type="entry name" value="PWP1"/>
</dbReference>
<feature type="repeat" description="WD" evidence="4">
    <location>
        <begin position="244"/>
        <end position="286"/>
    </location>
</feature>
<dbReference type="GO" id="GO:0005634">
    <property type="term" value="C:nucleus"/>
    <property type="evidence" value="ECO:0007669"/>
    <property type="project" value="TreeGrafter"/>
</dbReference>
<evidence type="ECO:0000256" key="4">
    <source>
        <dbReference type="PROSITE-ProRule" id="PRU00221"/>
    </source>
</evidence>
<dbReference type="EnsemblMetazoa" id="G34547.1">
    <property type="protein sequence ID" value="G34547.1:cds"/>
    <property type="gene ID" value="G34547"/>
</dbReference>
<name>A0A8W8MTP6_MAGGI</name>
<dbReference type="OMA" id="CFVPRGV"/>
<evidence type="ECO:0008006" key="8">
    <source>
        <dbReference type="Google" id="ProtNLM"/>
    </source>
</evidence>
<keyword evidence="3" id="KW-0677">Repeat</keyword>
<dbReference type="PROSITE" id="PS00678">
    <property type="entry name" value="WD_REPEATS_1"/>
    <property type="match status" value="2"/>
</dbReference>
<dbReference type="GO" id="GO:0006364">
    <property type="term" value="P:rRNA processing"/>
    <property type="evidence" value="ECO:0007669"/>
    <property type="project" value="InterPro"/>
</dbReference>
<keyword evidence="1" id="KW-0597">Phosphoprotein</keyword>
<dbReference type="InterPro" id="IPR001680">
    <property type="entry name" value="WD40_rpt"/>
</dbReference>
<dbReference type="PANTHER" id="PTHR14091:SF0">
    <property type="entry name" value="PERIODIC TRYPTOPHAN PROTEIN 1 HOMOLOG"/>
    <property type="match status" value="1"/>
</dbReference>
<feature type="repeat" description="WD" evidence="4">
    <location>
        <begin position="287"/>
        <end position="320"/>
    </location>
</feature>
<dbReference type="OrthoDB" id="270624at2759"/>
<feature type="region of interest" description="Disordered" evidence="5">
    <location>
        <begin position="491"/>
        <end position="528"/>
    </location>
</feature>